<dbReference type="Proteomes" id="UP001647509">
    <property type="component" value="Unassembled WGS sequence"/>
</dbReference>
<reference evidence="1" key="1">
    <citation type="submission" date="2021-05" db="EMBL/GenBank/DDBJ databases">
        <title>Draft genomes of bacteria isolated from model marine particles.</title>
        <authorList>
            <person name="Datta M.S."/>
            <person name="Schwartzman J.A."/>
            <person name="Enke T.N."/>
            <person name="Saavedra J."/>
            <person name="Cermak N."/>
            <person name="Cordero O.X."/>
        </authorList>
    </citation>
    <scope>NUCLEOTIDE SEQUENCE</scope>
    <source>
        <strain evidence="1">I2M19</strain>
    </source>
</reference>
<accession>A0ACC5U7Z9</accession>
<dbReference type="EMBL" id="JAHKPD010000012">
    <property type="protein sequence ID" value="MBU2950452.1"/>
    <property type="molecule type" value="Genomic_DNA"/>
</dbReference>
<comment type="caution">
    <text evidence="1">The sequence shown here is derived from an EMBL/GenBank/DDBJ whole genome shotgun (WGS) entry which is preliminary data.</text>
</comment>
<keyword evidence="2" id="KW-1185">Reference proteome</keyword>
<proteinExistence type="predicted"/>
<evidence type="ECO:0000313" key="1">
    <source>
        <dbReference type="EMBL" id="MBU2950452.1"/>
    </source>
</evidence>
<evidence type="ECO:0000313" key="2">
    <source>
        <dbReference type="Proteomes" id="UP001647509"/>
    </source>
</evidence>
<protein>
    <submittedName>
        <fullName evidence="1">Uncharacterized protein</fullName>
    </submittedName>
</protein>
<organism evidence="1 2">
    <name type="scientific">Pseudotamlana agarivorans</name>
    <dbReference type="NCBI Taxonomy" id="481183"/>
    <lineage>
        <taxon>Bacteria</taxon>
        <taxon>Pseudomonadati</taxon>
        <taxon>Bacteroidota</taxon>
        <taxon>Flavobacteriia</taxon>
        <taxon>Flavobacteriales</taxon>
        <taxon>Flavobacteriaceae</taxon>
        <taxon>Pseudotamlana</taxon>
    </lineage>
</organism>
<sequence>MLKHYSLISKHLLLLVLFLSAPILLFAQDGKARIYNEVSGTRGPLIPDNNPPASITYGTDFGNSAGTKTFIITRDDLTGNSEREIGDMQPITITGDPQFSITENLKDSDDKLTSGQTDTFEITYDGSGPATATVTFEYTWHEVSNGSDVGTNTGTTYTFQISGGGGNSGSVYPDTDGDGVSDNLDIDDDNDGIADDVEDDICENRSHGTAEVVMLNEDFGTGTNRARINENFPGATTEYTYEDGSGGDDLETLEYAVYHDASDNALATWASGDWGAAVDHTDDDPSTVGRMAIFNGNNNNQVSNNSGPYVVYEATINGLTPGKDIYFSFYAVNLDVKDPSTYSNTRYDPQVSMELFDVTDPANPQSIGSATSIPLPRNPTHSTPFGPDFWTHTENTITGGTITAIKVRLVDITDEGSGNDFAIDDIRVTQLFCDSDGDNIPDTHDIDDDNDGIPNVVELSFSGDDSDKDGTLYGTGWVDTDNNGMHDNYESNIGDIDDALDSDNDGTPNYLDLDSDNDGIFDTLEYDGLGDIDVTGNGLGDGPDTDGDGVLDTMDTLDGFGLNGYDDPIKTTSGIPDYLNIKSNGADYDILAIDHLYPNLDGDNNGVIDGSTDADQDGIMDGLDSDTGAHGSPRAIDGSYSLYFDGRNDYVETPEFLNNASNGTMMCWVNIDASGFNTQEIMGQENISLVYSSGDVKLVVNSAEILSAPIIQGKWVNIACAYSSGDYGIYINGENKDTLSGSPLINGTGINFRIGKTPTGSAFFKGQIDEVRVFNETLTPTDIQHMMCQELDENNNFTVGKIIPREINPSLSTSLIRYYKMDTYTDDQLIDLSTSGVDATIYNVKEIYFQTAPMPFETVNDGDWNIETTWLHGDVWDIWGNAPNNYPIVRIKNHVTTSQEQNTIGLLINNDASLEVQPDVALNNSWYLDIGTKGTTGTKALIDLQGESQLIQTQDSKLEEDGEGYLQRDQQGTVNKYSYNYWSSPVHSSSGAPFTYTVKDVLKNDNNGSDPTVPIDFVSGYDGDDSSTPVKIAEYWINVYNNVANNYWKWNRVLSTGTINAGEGFTMKGPGSGPIGTEINYVFEGIPNNGSLELGIFSGNEYLIGNPYPSAIDANLFISDNQGVITGSLYYWEHVGGGSHFLADYEGSYGTYNLSGAAPHVTAPSAIPPIANVISTKLPKQYIPVAQGFFVEARNTNIITFQNSQRIFKTEGTESVFIKETNTKTSKTTNVKTGDTRPKIRLKYSSPLGYQRQLLTTVDTSATQNVDWGYDAKLIEDLPEDMSWEIENDKYVIQGIDTIEASTILPLIVKTREKASDNGGIVTFSIDSLQNDAQNYNVYLKDFDTYHDLKQAPYDATVSKGETIGRFALAFSDQTLNIEEESNKLGVKLFYNKQNTSLIINNPKNTTLKSLTAVNTLGQMVYSKQLNTSENRLEIPTHLATGLYVFSVQTENIELSKKVIVAE</sequence>
<name>A0ACC5U7Z9_9FLAO</name>
<gene>
    <name evidence="1" type="ORF">KO493_07070</name>
</gene>